<evidence type="ECO:0000313" key="2">
    <source>
        <dbReference type="EMBL" id="CAB1456871.1"/>
    </source>
</evidence>
<reference evidence="2" key="1">
    <citation type="submission" date="2020-03" db="EMBL/GenBank/DDBJ databases">
        <authorList>
            <person name="Weist P."/>
        </authorList>
    </citation>
    <scope>NUCLEOTIDE SEQUENCE</scope>
</reference>
<comment type="caution">
    <text evidence="2">The sequence shown here is derived from an EMBL/GenBank/DDBJ whole genome shotgun (WGS) entry which is preliminary data.</text>
</comment>
<dbReference type="AlphaFoldDB" id="A0A9N7ZAK7"/>
<proteinExistence type="predicted"/>
<evidence type="ECO:0000313" key="3">
    <source>
        <dbReference type="Proteomes" id="UP001153269"/>
    </source>
</evidence>
<feature type="region of interest" description="Disordered" evidence="1">
    <location>
        <begin position="143"/>
        <end position="163"/>
    </location>
</feature>
<dbReference type="PANTHER" id="PTHR31025">
    <property type="entry name" value="SI:CH211-196P9.1-RELATED"/>
    <property type="match status" value="1"/>
</dbReference>
<sequence>MPCWSQSEEVRRSVCLKFNIPEGRQPGLKVFDQSDTEVDGEVFEEIVKESPGTFKVMLSKEELDASLSSTSSSCSAASDDTIILNFTMCDPPEEAAAVEGSQAKKPCHIHFEAKAEHYYDPESGSGYLAWRLKTIQRKSAEERGVSVSKSPKIGGPSRVQPRPFTADKVLSDEDVEAAIAVLKHSADEDTIREKMKATFIYRQSMVNNEKRAGDVFSVFPRFLDTPGLIEQDFRLLFGEATANKFLEKWATNLKTKVITESHGLVPTTGLLDLTRNAESTAEIENGWDSDMSAILLLLHLLPPSAQGRKRPGKVSACQAVEHLIRFIKAGTSVQQHLDNISQSSQPYLLAQGPARSSIHTFFIVIDKPSSTEAPGTWATLGHLLSEQAYSLRSQGVCERQTGRRSLVSSKIGDEVN</sequence>
<dbReference type="EMBL" id="CADEAL010004316">
    <property type="protein sequence ID" value="CAB1456871.1"/>
    <property type="molecule type" value="Genomic_DNA"/>
</dbReference>
<keyword evidence="3" id="KW-1185">Reference proteome</keyword>
<protein>
    <submittedName>
        <fullName evidence="2">Uncharacterized protein</fullName>
    </submittedName>
</protein>
<organism evidence="2 3">
    <name type="scientific">Pleuronectes platessa</name>
    <name type="common">European plaice</name>
    <dbReference type="NCBI Taxonomy" id="8262"/>
    <lineage>
        <taxon>Eukaryota</taxon>
        <taxon>Metazoa</taxon>
        <taxon>Chordata</taxon>
        <taxon>Craniata</taxon>
        <taxon>Vertebrata</taxon>
        <taxon>Euteleostomi</taxon>
        <taxon>Actinopterygii</taxon>
        <taxon>Neopterygii</taxon>
        <taxon>Teleostei</taxon>
        <taxon>Neoteleostei</taxon>
        <taxon>Acanthomorphata</taxon>
        <taxon>Carangaria</taxon>
        <taxon>Pleuronectiformes</taxon>
        <taxon>Pleuronectoidei</taxon>
        <taxon>Pleuronectidae</taxon>
        <taxon>Pleuronectes</taxon>
    </lineage>
</organism>
<accession>A0A9N7ZAK7</accession>
<dbReference type="PANTHER" id="PTHR31025:SF29">
    <property type="entry name" value="SI:CH211-196P9.1"/>
    <property type="match status" value="1"/>
</dbReference>
<dbReference type="Proteomes" id="UP001153269">
    <property type="component" value="Unassembled WGS sequence"/>
</dbReference>
<evidence type="ECO:0000256" key="1">
    <source>
        <dbReference type="SAM" id="MobiDB-lite"/>
    </source>
</evidence>
<name>A0A9N7ZAK7_PLEPL</name>
<gene>
    <name evidence="2" type="ORF">PLEPLA_LOCUS44666</name>
</gene>